<dbReference type="AlphaFoldDB" id="A0A3M2MCH1"/>
<sequence length="167" mass="17394">MMPVGANGGHGKTGPAAEGRRIGFSDVYANVAQSTTRTAALTESLSGLAGVGIEGGGSLDTHFQRRAFKKRGGQEHHTVLATCSSVGEDPFEIVGPFQDLVANFLQVFAAQVWFLVDAVETPNRGRNPVRGDSAEPLGDADSVCRADVVRDQGGEDAGTLIGSRLPS</sequence>
<dbReference type="EMBL" id="RFFG01000004">
    <property type="protein sequence ID" value="RMI47222.1"/>
    <property type="molecule type" value="Genomic_DNA"/>
</dbReference>
<evidence type="ECO:0000313" key="1">
    <source>
        <dbReference type="EMBL" id="RMI47222.1"/>
    </source>
</evidence>
<keyword evidence="2" id="KW-1185">Reference proteome</keyword>
<protein>
    <submittedName>
        <fullName evidence="1">Uncharacterized protein</fullName>
    </submittedName>
</protein>
<name>A0A3M2MCH1_9ACTN</name>
<reference evidence="1 2" key="1">
    <citation type="submission" date="2018-10" db="EMBL/GenBank/DDBJ databases">
        <title>Isolation from soil.</title>
        <authorList>
            <person name="Hu J."/>
        </authorList>
    </citation>
    <scope>NUCLEOTIDE SEQUENCE [LARGE SCALE GENOMIC DNA]</scope>
    <source>
        <strain evidence="1 2">NEAU-Ht49</strain>
    </source>
</reference>
<comment type="caution">
    <text evidence="1">The sequence shown here is derived from an EMBL/GenBank/DDBJ whole genome shotgun (WGS) entry which is preliminary data.</text>
</comment>
<evidence type="ECO:0000313" key="2">
    <source>
        <dbReference type="Proteomes" id="UP000282674"/>
    </source>
</evidence>
<dbReference type="Proteomes" id="UP000282674">
    <property type="component" value="Unassembled WGS sequence"/>
</dbReference>
<organism evidence="1 2">
    <name type="scientific">Actinomadura harenae</name>
    <dbReference type="NCBI Taxonomy" id="2483351"/>
    <lineage>
        <taxon>Bacteria</taxon>
        <taxon>Bacillati</taxon>
        <taxon>Actinomycetota</taxon>
        <taxon>Actinomycetes</taxon>
        <taxon>Streptosporangiales</taxon>
        <taxon>Thermomonosporaceae</taxon>
        <taxon>Actinomadura</taxon>
    </lineage>
</organism>
<proteinExistence type="predicted"/>
<accession>A0A3M2MCH1</accession>
<gene>
    <name evidence="1" type="ORF">EBO15_03280</name>
</gene>